<reference evidence="2" key="1">
    <citation type="submission" date="2018-02" db="EMBL/GenBank/DDBJ databases">
        <title>Rhizophora mucronata_Transcriptome.</title>
        <authorList>
            <person name="Meera S.P."/>
            <person name="Sreeshan A."/>
            <person name="Augustine A."/>
        </authorList>
    </citation>
    <scope>NUCLEOTIDE SEQUENCE</scope>
    <source>
        <tissue evidence="2">Leaf</tissue>
    </source>
</reference>
<evidence type="ECO:0000313" key="2">
    <source>
        <dbReference type="EMBL" id="MBW87803.1"/>
    </source>
</evidence>
<keyword evidence="1" id="KW-0812">Transmembrane</keyword>
<accession>A0A2P2J2X6</accession>
<sequence length="34" mass="4255">MQILMRVYKKKKLYIKLLDCIFIMSFLCNRIQFL</sequence>
<keyword evidence="1" id="KW-1133">Transmembrane helix</keyword>
<proteinExistence type="predicted"/>
<feature type="transmembrane region" description="Helical" evidence="1">
    <location>
        <begin position="13"/>
        <end position="33"/>
    </location>
</feature>
<dbReference type="AlphaFoldDB" id="A0A2P2J2X6"/>
<protein>
    <submittedName>
        <fullName evidence="2">Uncharacterized protein</fullName>
    </submittedName>
</protein>
<organism evidence="2">
    <name type="scientific">Rhizophora mucronata</name>
    <name type="common">Asiatic mangrove</name>
    <dbReference type="NCBI Taxonomy" id="61149"/>
    <lineage>
        <taxon>Eukaryota</taxon>
        <taxon>Viridiplantae</taxon>
        <taxon>Streptophyta</taxon>
        <taxon>Embryophyta</taxon>
        <taxon>Tracheophyta</taxon>
        <taxon>Spermatophyta</taxon>
        <taxon>Magnoliopsida</taxon>
        <taxon>eudicotyledons</taxon>
        <taxon>Gunneridae</taxon>
        <taxon>Pentapetalae</taxon>
        <taxon>rosids</taxon>
        <taxon>fabids</taxon>
        <taxon>Malpighiales</taxon>
        <taxon>Rhizophoraceae</taxon>
        <taxon>Rhizophora</taxon>
    </lineage>
</organism>
<dbReference type="EMBL" id="GGEC01007320">
    <property type="protein sequence ID" value="MBW87803.1"/>
    <property type="molecule type" value="Transcribed_RNA"/>
</dbReference>
<name>A0A2P2J2X6_RHIMU</name>
<evidence type="ECO:0000256" key="1">
    <source>
        <dbReference type="SAM" id="Phobius"/>
    </source>
</evidence>
<keyword evidence="1" id="KW-0472">Membrane</keyword>